<dbReference type="Pfam" id="PF12836">
    <property type="entry name" value="HHH_3"/>
    <property type="match status" value="1"/>
</dbReference>
<dbReference type="Proteomes" id="UP000675920">
    <property type="component" value="Unplaced"/>
</dbReference>
<organism evidence="2 3">
    <name type="scientific">Derxia gummosa DSM 723</name>
    <dbReference type="NCBI Taxonomy" id="1121388"/>
    <lineage>
        <taxon>Bacteria</taxon>
        <taxon>Pseudomonadati</taxon>
        <taxon>Pseudomonadota</taxon>
        <taxon>Betaproteobacteria</taxon>
        <taxon>Burkholderiales</taxon>
        <taxon>Alcaligenaceae</taxon>
        <taxon>Derxia</taxon>
    </lineage>
</organism>
<accession>A0A8B6XCW6</accession>
<evidence type="ECO:0000313" key="3">
    <source>
        <dbReference type="RefSeq" id="WP_169732502.1"/>
    </source>
</evidence>
<dbReference type="InterPro" id="IPR051675">
    <property type="entry name" value="Endo/Exo/Phosphatase_dom_1"/>
</dbReference>
<keyword evidence="2" id="KW-1185">Reference proteome</keyword>
<reference evidence="3" key="2">
    <citation type="journal article" date="2000" name="Nucleic Acids Res.">
        <title>Common fold in helix-hairpin-helix proteins.</title>
        <authorList>
            <person name="Shao X."/>
            <person name="Grishin N.V."/>
        </authorList>
    </citation>
    <scope>NUCLEOTIDE SEQUENCE</scope>
</reference>
<dbReference type="AlphaFoldDB" id="A0A8B6XCW6"/>
<dbReference type="InterPro" id="IPR010994">
    <property type="entry name" value="RuvA_2-like"/>
</dbReference>
<name>A0A8B6XCW6_9BURK</name>
<dbReference type="GO" id="GO:0015628">
    <property type="term" value="P:protein secretion by the type II secretion system"/>
    <property type="evidence" value="ECO:0007669"/>
    <property type="project" value="TreeGrafter"/>
</dbReference>
<protein>
    <submittedName>
        <fullName evidence="3">ComEA family DNA-binding protein</fullName>
    </submittedName>
</protein>
<dbReference type="RefSeq" id="WP_169732502.1">
    <property type="nucleotide sequence ID" value="NZ_AXWS01000008.1"/>
</dbReference>
<dbReference type="Gene3D" id="1.10.150.280">
    <property type="entry name" value="AF1531-like domain"/>
    <property type="match status" value="1"/>
</dbReference>
<evidence type="ECO:0000256" key="1">
    <source>
        <dbReference type="SAM" id="MobiDB-lite"/>
    </source>
</evidence>
<dbReference type="SUPFAM" id="SSF47781">
    <property type="entry name" value="RuvA domain 2-like"/>
    <property type="match status" value="1"/>
</dbReference>
<reference evidence="3" key="3">
    <citation type="submission" date="2025-08" db="UniProtKB">
        <authorList>
            <consortium name="RefSeq"/>
        </authorList>
    </citation>
    <scope>IDENTIFICATION</scope>
</reference>
<feature type="region of interest" description="Disordered" evidence="1">
    <location>
        <begin position="100"/>
        <end position="126"/>
    </location>
</feature>
<evidence type="ECO:0000313" key="2">
    <source>
        <dbReference type="Proteomes" id="UP000675920"/>
    </source>
</evidence>
<sequence>MNSRFSPDGGLPSFPETGGCVRRLISGSFKMLKRMLMISVTSLAVWHGATAVDLNAATQAELESARGIGPSKAALILKEREAHGPFRSWADLSARVPGIGEKTADQMRASGLTLTPRDEQGGKSGV</sequence>
<proteinExistence type="predicted"/>
<feature type="compositionally biased region" description="Basic and acidic residues" evidence="1">
    <location>
        <begin position="116"/>
        <end position="126"/>
    </location>
</feature>
<keyword evidence="3" id="KW-0238">DNA-binding</keyword>
<dbReference type="PANTHER" id="PTHR21180:SF32">
    <property type="entry name" value="ENDONUCLEASE_EXONUCLEASE_PHOSPHATASE FAMILY DOMAIN-CONTAINING PROTEIN 1"/>
    <property type="match status" value="1"/>
</dbReference>
<reference evidence="3" key="1">
    <citation type="journal article" date="1996" name="Nucleic Acids Res.">
        <title>The helix-hairpin-helix DNA-binding motif: a structural basis for non-sequence-specific recognition of DNA.</title>
        <authorList>
            <person name="Doherty A.J."/>
            <person name="Serpell L.C."/>
            <person name="Ponting C.P."/>
        </authorList>
    </citation>
    <scope>NUCLEOTIDE SEQUENCE</scope>
</reference>
<dbReference type="GO" id="GO:0015627">
    <property type="term" value="C:type II protein secretion system complex"/>
    <property type="evidence" value="ECO:0007669"/>
    <property type="project" value="TreeGrafter"/>
</dbReference>
<dbReference type="PANTHER" id="PTHR21180">
    <property type="entry name" value="ENDONUCLEASE/EXONUCLEASE/PHOSPHATASE FAMILY DOMAIN-CONTAINING PROTEIN 1"/>
    <property type="match status" value="1"/>
</dbReference>
<dbReference type="GO" id="GO:0003677">
    <property type="term" value="F:DNA binding"/>
    <property type="evidence" value="ECO:0007669"/>
    <property type="project" value="UniProtKB-KW"/>
</dbReference>